<keyword evidence="9" id="KW-0472">Membrane</keyword>
<evidence type="ECO:0000256" key="6">
    <source>
        <dbReference type="ARBA" id="ARBA00022679"/>
    </source>
</evidence>
<comment type="similarity">
    <text evidence="9">Belongs to the glycosyltransferase group 1 family.</text>
</comment>
<keyword evidence="6 9" id="KW-0808">Transferase</keyword>
<keyword evidence="5" id="KW-0997">Cell inner membrane</keyword>
<keyword evidence="9" id="KW-1133">Transmembrane helix</keyword>
<feature type="transmembrane region" description="Helical" evidence="9">
    <location>
        <begin position="21"/>
        <end position="40"/>
    </location>
</feature>
<comment type="catalytic activity">
    <reaction evidence="8 9">
        <text>lipid IVA (E. coli) + CMP-3-deoxy-beta-D-manno-octulosonate = alpha-Kdo-(2-&gt;6)-lipid IVA (E. coli) + CMP + H(+)</text>
        <dbReference type="Rhea" id="RHEA:28066"/>
        <dbReference type="ChEBI" id="CHEBI:15378"/>
        <dbReference type="ChEBI" id="CHEBI:58603"/>
        <dbReference type="ChEBI" id="CHEBI:60364"/>
        <dbReference type="ChEBI" id="CHEBI:60377"/>
        <dbReference type="ChEBI" id="CHEBI:85987"/>
        <dbReference type="EC" id="2.4.99.12"/>
    </reaction>
</comment>
<evidence type="ECO:0000256" key="4">
    <source>
        <dbReference type="ARBA" id="ARBA00019077"/>
    </source>
</evidence>
<evidence type="ECO:0000256" key="8">
    <source>
        <dbReference type="ARBA" id="ARBA00049183"/>
    </source>
</evidence>
<keyword evidence="12" id="KW-0328">Glycosyltransferase</keyword>
<name>A0ABN8XI90_9BACT</name>
<comment type="subcellular location">
    <subcellularLocation>
        <location evidence="1">Cell envelope</location>
    </subcellularLocation>
    <subcellularLocation>
        <location evidence="9">Cell membrane</location>
    </subcellularLocation>
</comment>
<keyword evidence="13" id="KW-1185">Reference proteome</keyword>
<keyword evidence="9" id="KW-0448">Lipopolysaccharide biosynthesis</keyword>
<dbReference type="GO" id="GO:0043842">
    <property type="term" value="F:Kdo transferase activity"/>
    <property type="evidence" value="ECO:0007669"/>
    <property type="project" value="UniProtKB-EC"/>
</dbReference>
<evidence type="ECO:0000256" key="5">
    <source>
        <dbReference type="ARBA" id="ARBA00022519"/>
    </source>
</evidence>
<dbReference type="PANTHER" id="PTHR42755:SF1">
    <property type="entry name" value="3-DEOXY-D-MANNO-OCTULOSONIC ACID TRANSFERASE, MITOCHONDRIAL-RELATED"/>
    <property type="match status" value="1"/>
</dbReference>
<dbReference type="InterPro" id="IPR001296">
    <property type="entry name" value="Glyco_trans_1"/>
</dbReference>
<evidence type="ECO:0000256" key="3">
    <source>
        <dbReference type="ARBA" id="ARBA00012621"/>
    </source>
</evidence>
<reference evidence="12" key="1">
    <citation type="submission" date="2023-03" db="EMBL/GenBank/DDBJ databases">
        <authorList>
            <person name="Cremers G."/>
            <person name="Picone N."/>
        </authorList>
    </citation>
    <scope>NUCLEOTIDE SEQUENCE</scope>
    <source>
        <strain evidence="12">Sample_alias</strain>
    </source>
</reference>
<comment type="pathway">
    <text evidence="2 9">Bacterial outer membrane biogenesis; LPS core biosynthesis.</text>
</comment>
<sequence length="470" mass="54740">MRIPERSKYNVDDMKSFFLRWLYSFLFGFFTILCLPYYFIKLKRRGNPFDGIDQRLGLYPKRELSNEQGVDLWIHGVSVGEVMIGKVILKELWKIDPKIKVAFSTTTATGFRLALSEPKEKCFVFYFPLDFPWAVRRTFSYLHPKLVVLIETEIWPNFLAEASERKIPVLLCNARLSERTERWYKVFSWFMKPYLNKLSLILVTDDSEIERFVKVGFPPERIFRLGSMKFDVANYRSQTEVSLGWWKKVGWDAKNLVVLGGSTHRGEEDILLREFIKLRKHWPNLRLILAPRHAERAKEIKNLCDQFGLNSRLRSSLEKEMTPEGNFDILIVDSTGELRSLYEKADLVFVGKSLTAKGGQNFIEAAKAGKAIIVGPNMQNFKLLLNLFVDQRAIVVVQNKEEFSYHLKSLIAEEKTRKLLGERAKSLFLQNLGVGEETAKILHGYLSFQKQNRQDFGEYRELNIQKSHVN</sequence>
<dbReference type="SUPFAM" id="SSF53756">
    <property type="entry name" value="UDP-Glycosyltransferase/glycogen phosphorylase"/>
    <property type="match status" value="1"/>
</dbReference>
<dbReference type="InterPro" id="IPR038107">
    <property type="entry name" value="Glycos_transf_N_sf"/>
</dbReference>
<evidence type="ECO:0000256" key="7">
    <source>
        <dbReference type="ARBA" id="ARBA00031445"/>
    </source>
</evidence>
<dbReference type="Gene3D" id="3.40.50.2000">
    <property type="entry name" value="Glycogen Phosphorylase B"/>
    <property type="match status" value="1"/>
</dbReference>
<dbReference type="EC" id="2.4.99.12" evidence="3 9"/>
<evidence type="ECO:0000259" key="10">
    <source>
        <dbReference type="Pfam" id="PF00534"/>
    </source>
</evidence>
<dbReference type="EMBL" id="OX458932">
    <property type="protein sequence ID" value="CAI9086351.1"/>
    <property type="molecule type" value="Genomic_DNA"/>
</dbReference>
<evidence type="ECO:0000313" key="12">
    <source>
        <dbReference type="EMBL" id="CAI9086351.1"/>
    </source>
</evidence>
<feature type="domain" description="3-deoxy-D-manno-octulosonic-acid transferase N-terminal" evidence="11">
    <location>
        <begin position="52"/>
        <end position="232"/>
    </location>
</feature>
<protein>
    <recommendedName>
        <fullName evidence="4 9">3-deoxy-D-manno-octulosonic acid transferase</fullName>
        <shortName evidence="9">Kdo transferase</shortName>
        <ecNumber evidence="3 9">2.4.99.12</ecNumber>
    </recommendedName>
    <alternativeName>
        <fullName evidence="7 9">Lipid IV(A) 3-deoxy-D-manno-octulosonic acid transferase</fullName>
    </alternativeName>
</protein>
<dbReference type="Pfam" id="PF00534">
    <property type="entry name" value="Glycos_transf_1"/>
    <property type="match status" value="1"/>
</dbReference>
<evidence type="ECO:0000313" key="13">
    <source>
        <dbReference type="Proteomes" id="UP001161497"/>
    </source>
</evidence>
<dbReference type="InterPro" id="IPR007507">
    <property type="entry name" value="Glycos_transf_N"/>
</dbReference>
<organism evidence="12 13">
    <name type="scientific">Candidatus Methylacidiphilum fumarolicum</name>
    <dbReference type="NCBI Taxonomy" id="591154"/>
    <lineage>
        <taxon>Bacteria</taxon>
        <taxon>Pseudomonadati</taxon>
        <taxon>Verrucomicrobiota</taxon>
        <taxon>Methylacidiphilae</taxon>
        <taxon>Methylacidiphilales</taxon>
        <taxon>Methylacidiphilaceae</taxon>
        <taxon>Methylacidiphilum (ex Ratnadevi et al. 2023)</taxon>
    </lineage>
</organism>
<feature type="domain" description="Glycosyl transferase family 1" evidence="10">
    <location>
        <begin position="327"/>
        <end position="425"/>
    </location>
</feature>
<comment type="function">
    <text evidence="9">Involved in lipopolysaccharide (LPS) biosynthesis. Catalyzes the transfer of 3-deoxy-D-manno-octulosonate (Kdo) residue(s) from CMP-Kdo to lipid IV(A), the tetraacyldisaccharide-1,4'-bisphosphate precursor of lipid A.</text>
</comment>
<dbReference type="PANTHER" id="PTHR42755">
    <property type="entry name" value="3-DEOXY-MANNO-OCTULOSONATE CYTIDYLYLTRANSFERASE"/>
    <property type="match status" value="1"/>
</dbReference>
<gene>
    <name evidence="12" type="ORF">MFUM_2032</name>
</gene>
<keyword evidence="9" id="KW-0812">Transmembrane</keyword>
<dbReference type="Pfam" id="PF04413">
    <property type="entry name" value="Glycos_transf_N"/>
    <property type="match status" value="1"/>
</dbReference>
<evidence type="ECO:0000256" key="9">
    <source>
        <dbReference type="RuleBase" id="RU365103"/>
    </source>
</evidence>
<evidence type="ECO:0000256" key="1">
    <source>
        <dbReference type="ARBA" id="ARBA00004196"/>
    </source>
</evidence>
<evidence type="ECO:0000256" key="2">
    <source>
        <dbReference type="ARBA" id="ARBA00004713"/>
    </source>
</evidence>
<keyword evidence="9" id="KW-1003">Cell membrane</keyword>
<accession>A0ABN8XI90</accession>
<evidence type="ECO:0000259" key="11">
    <source>
        <dbReference type="Pfam" id="PF04413"/>
    </source>
</evidence>
<dbReference type="Gene3D" id="3.40.50.11720">
    <property type="entry name" value="3-Deoxy-D-manno-octulosonic-acid transferase, N-terminal domain"/>
    <property type="match status" value="1"/>
</dbReference>
<dbReference type="Proteomes" id="UP001161497">
    <property type="component" value="Chromosome"/>
</dbReference>
<dbReference type="InterPro" id="IPR039901">
    <property type="entry name" value="Kdotransferase"/>
</dbReference>
<proteinExistence type="inferred from homology"/>